<protein>
    <submittedName>
        <fullName evidence="3">EamA family transporter</fullName>
    </submittedName>
</protein>
<evidence type="ECO:0000256" key="1">
    <source>
        <dbReference type="SAM" id="Phobius"/>
    </source>
</evidence>
<feature type="transmembrane region" description="Helical" evidence="1">
    <location>
        <begin position="79"/>
        <end position="101"/>
    </location>
</feature>
<dbReference type="Proteomes" id="UP001589814">
    <property type="component" value="Unassembled WGS sequence"/>
</dbReference>
<keyword evidence="4" id="KW-1185">Reference proteome</keyword>
<feature type="transmembrane region" description="Helical" evidence="1">
    <location>
        <begin position="171"/>
        <end position="192"/>
    </location>
</feature>
<dbReference type="RefSeq" id="WP_156826786.1">
    <property type="nucleotide sequence ID" value="NZ_JBHLVX010000035.1"/>
</dbReference>
<keyword evidence="1" id="KW-0472">Membrane</keyword>
<dbReference type="Pfam" id="PF00892">
    <property type="entry name" value="EamA"/>
    <property type="match status" value="2"/>
</dbReference>
<feature type="transmembrane region" description="Helical" evidence="1">
    <location>
        <begin position="12"/>
        <end position="35"/>
    </location>
</feature>
<organism evidence="3 4">
    <name type="scientific">Kushneria aurantia</name>
    <dbReference type="NCBI Taxonomy" id="504092"/>
    <lineage>
        <taxon>Bacteria</taxon>
        <taxon>Pseudomonadati</taxon>
        <taxon>Pseudomonadota</taxon>
        <taxon>Gammaproteobacteria</taxon>
        <taxon>Oceanospirillales</taxon>
        <taxon>Halomonadaceae</taxon>
        <taxon>Kushneria</taxon>
    </lineage>
</organism>
<feature type="transmembrane region" description="Helical" evidence="1">
    <location>
        <begin position="262"/>
        <end position="285"/>
    </location>
</feature>
<reference evidence="3 4" key="1">
    <citation type="submission" date="2024-09" db="EMBL/GenBank/DDBJ databases">
        <authorList>
            <person name="Sun Q."/>
            <person name="Mori K."/>
        </authorList>
    </citation>
    <scope>NUCLEOTIDE SEQUENCE [LARGE SCALE GENOMIC DNA]</scope>
    <source>
        <strain evidence="3 4">CCM 7415</strain>
    </source>
</reference>
<comment type="caution">
    <text evidence="3">The sequence shown here is derived from an EMBL/GenBank/DDBJ whole genome shotgun (WGS) entry which is preliminary data.</text>
</comment>
<feature type="transmembrane region" description="Helical" evidence="1">
    <location>
        <begin position="291"/>
        <end position="311"/>
    </location>
</feature>
<feature type="transmembrane region" description="Helical" evidence="1">
    <location>
        <begin position="107"/>
        <end position="127"/>
    </location>
</feature>
<dbReference type="InterPro" id="IPR000620">
    <property type="entry name" value="EamA_dom"/>
</dbReference>
<evidence type="ECO:0000313" key="3">
    <source>
        <dbReference type="EMBL" id="MFC0268107.1"/>
    </source>
</evidence>
<dbReference type="EMBL" id="JBHLVX010000035">
    <property type="protein sequence ID" value="MFC0268107.1"/>
    <property type="molecule type" value="Genomic_DNA"/>
</dbReference>
<feature type="transmembrane region" description="Helical" evidence="1">
    <location>
        <begin position="47"/>
        <end position="67"/>
    </location>
</feature>
<gene>
    <name evidence="3" type="ORF">ACFFHW_08955</name>
</gene>
<evidence type="ECO:0000313" key="4">
    <source>
        <dbReference type="Proteomes" id="UP001589814"/>
    </source>
</evidence>
<feature type="domain" description="EamA" evidence="2">
    <location>
        <begin position="19"/>
        <end position="129"/>
    </location>
</feature>
<feature type="domain" description="EamA" evidence="2">
    <location>
        <begin position="177"/>
        <end position="304"/>
    </location>
</feature>
<keyword evidence="1" id="KW-1133">Transmembrane helix</keyword>
<feature type="transmembrane region" description="Helical" evidence="1">
    <location>
        <begin position="235"/>
        <end position="255"/>
    </location>
</feature>
<sequence length="321" mass="34918">MRKKFNFFSVNVESTVFIGSAAVFVFIFLSALKAVYVSSYVQSIDPIYLVCLTFIISAIYFQVHCLVTKNYKRIGSYHILVNILALNFTTMLSWLFFYQALKYIEPSIVACLVTSIGPLSTIIIDKILRSNSNYNPGSLAIGVAIGAAQFFMIAGVVVGSTGENIANVSNVTLAGAITGAVISGVGIATNTVYTKRLYDEGWTPSQVMSHRFYLLILVSGIYSISNSSIELNSLASSFGPVLFISLALVCFPLFILQYGIKLISPLSVAVIVSTGPALTYCLQFFSPNSHSSNWALAGVIMTTVCVVYKILNDFRQKRVGA</sequence>
<feature type="transmembrane region" description="Helical" evidence="1">
    <location>
        <begin position="212"/>
        <end position="229"/>
    </location>
</feature>
<keyword evidence="1" id="KW-0812">Transmembrane</keyword>
<proteinExistence type="predicted"/>
<evidence type="ECO:0000259" key="2">
    <source>
        <dbReference type="Pfam" id="PF00892"/>
    </source>
</evidence>
<feature type="transmembrane region" description="Helical" evidence="1">
    <location>
        <begin position="139"/>
        <end position="159"/>
    </location>
</feature>
<accession>A0ABV6G533</accession>
<name>A0ABV6G533_9GAMM</name>